<protein>
    <submittedName>
        <fullName evidence="1">BQ5605_C029g10615 protein</fullName>
    </submittedName>
</protein>
<accession>A0A2X0N527</accession>
<dbReference type="Proteomes" id="UP000249464">
    <property type="component" value="Unassembled WGS sequence"/>
</dbReference>
<name>A0A2X0N527_9BASI</name>
<proteinExistence type="predicted"/>
<keyword evidence="2" id="KW-1185">Reference proteome</keyword>
<sequence length="103" mass="12169">MTRTSKRHNSSTRQNNRCEADLFAEFRSRDISLCQYLSWYFNPSTRFEGVQTHRQKLFNSNWSSLKRVLDIILRLAREDGAESSSRINDWIAEQVGNTLYFSN</sequence>
<gene>
    <name evidence="1" type="primary">BQ5605_C029g10615</name>
    <name evidence="1" type="ORF">BQ5605_C029G10615</name>
</gene>
<organism evidence="1 2">
    <name type="scientific">Microbotryum silenes-dioicae</name>
    <dbReference type="NCBI Taxonomy" id="796604"/>
    <lineage>
        <taxon>Eukaryota</taxon>
        <taxon>Fungi</taxon>
        <taxon>Dikarya</taxon>
        <taxon>Basidiomycota</taxon>
        <taxon>Pucciniomycotina</taxon>
        <taxon>Microbotryomycetes</taxon>
        <taxon>Microbotryales</taxon>
        <taxon>Microbotryaceae</taxon>
        <taxon>Microbotryum</taxon>
    </lineage>
</organism>
<dbReference type="EMBL" id="FQNC01000081">
    <property type="protein sequence ID" value="SGZ14763.1"/>
    <property type="molecule type" value="Genomic_DNA"/>
</dbReference>
<evidence type="ECO:0000313" key="2">
    <source>
        <dbReference type="Proteomes" id="UP000249464"/>
    </source>
</evidence>
<dbReference type="AlphaFoldDB" id="A0A2X0N527"/>
<evidence type="ECO:0000313" key="1">
    <source>
        <dbReference type="EMBL" id="SGZ14763.1"/>
    </source>
</evidence>
<reference evidence="1 2" key="1">
    <citation type="submission" date="2016-11" db="EMBL/GenBank/DDBJ databases">
        <authorList>
            <person name="Jaros S."/>
            <person name="Januszkiewicz K."/>
            <person name="Wedrychowicz H."/>
        </authorList>
    </citation>
    <scope>NUCLEOTIDE SEQUENCE [LARGE SCALE GENOMIC DNA]</scope>
</reference>